<feature type="transmembrane region" description="Helical" evidence="7">
    <location>
        <begin position="368"/>
        <end position="391"/>
    </location>
</feature>
<keyword evidence="3 6" id="KW-0812">Transmembrane</keyword>
<dbReference type="PANTHER" id="PTHR43507:SF1">
    <property type="entry name" value="NADH-UBIQUINONE OXIDOREDUCTASE CHAIN 4"/>
    <property type="match status" value="1"/>
</dbReference>
<evidence type="ECO:0000256" key="4">
    <source>
        <dbReference type="ARBA" id="ARBA00022989"/>
    </source>
</evidence>
<keyword evidence="4 7" id="KW-1133">Transmembrane helix</keyword>
<feature type="transmembrane region" description="Helical" evidence="7">
    <location>
        <begin position="105"/>
        <end position="123"/>
    </location>
</feature>
<evidence type="ECO:0000256" key="1">
    <source>
        <dbReference type="ARBA" id="ARBA00004127"/>
    </source>
</evidence>
<dbReference type="InterPro" id="IPR003918">
    <property type="entry name" value="NADH_UbQ_OxRdtase"/>
</dbReference>
<dbReference type="GO" id="GO:0016020">
    <property type="term" value="C:membrane"/>
    <property type="evidence" value="ECO:0007669"/>
    <property type="project" value="UniProtKB-SubCell"/>
</dbReference>
<feature type="transmembrane region" description="Helical" evidence="7">
    <location>
        <begin position="454"/>
        <end position="481"/>
    </location>
</feature>
<feature type="transmembrane region" description="Helical" evidence="7">
    <location>
        <begin position="411"/>
        <end position="433"/>
    </location>
</feature>
<dbReference type="OrthoDB" id="9768329at2"/>
<feature type="transmembrane region" description="Helical" evidence="7">
    <location>
        <begin position="130"/>
        <end position="149"/>
    </location>
</feature>
<dbReference type="GO" id="GO:0008137">
    <property type="term" value="F:NADH dehydrogenase (ubiquinone) activity"/>
    <property type="evidence" value="ECO:0007669"/>
    <property type="project" value="InterPro"/>
</dbReference>
<dbReference type="InterPro" id="IPR010227">
    <property type="entry name" value="NADH_Q_OxRdtase_chainM/4"/>
</dbReference>
<dbReference type="Pfam" id="PF00361">
    <property type="entry name" value="Proton_antipo_M"/>
    <property type="match status" value="1"/>
</dbReference>
<dbReference type="EMBL" id="AP014809">
    <property type="protein sequence ID" value="BAU91406.1"/>
    <property type="molecule type" value="Genomic_DNA"/>
</dbReference>
<feature type="transmembrane region" description="Helical" evidence="7">
    <location>
        <begin position="30"/>
        <end position="49"/>
    </location>
</feature>
<organism evidence="9 10">
    <name type="scientific">Methylorubrum populi</name>
    <dbReference type="NCBI Taxonomy" id="223967"/>
    <lineage>
        <taxon>Bacteria</taxon>
        <taxon>Pseudomonadati</taxon>
        <taxon>Pseudomonadota</taxon>
        <taxon>Alphaproteobacteria</taxon>
        <taxon>Hyphomicrobiales</taxon>
        <taxon>Methylobacteriaceae</taxon>
        <taxon>Methylorubrum</taxon>
    </lineage>
</organism>
<dbReference type="GO" id="GO:0012505">
    <property type="term" value="C:endomembrane system"/>
    <property type="evidence" value="ECO:0007669"/>
    <property type="project" value="UniProtKB-SubCell"/>
</dbReference>
<dbReference type="RefSeq" id="WP_096485529.1">
    <property type="nucleotide sequence ID" value="NZ_AP014809.1"/>
</dbReference>
<evidence type="ECO:0000313" key="9">
    <source>
        <dbReference type="EMBL" id="BAU91406.1"/>
    </source>
</evidence>
<protein>
    <submittedName>
        <fullName evidence="9">Proton-translocating NADH-quinone oxidoreductase subunit M</fullName>
    </submittedName>
</protein>
<dbReference type="InterPro" id="IPR001750">
    <property type="entry name" value="ND/Mrp_TM"/>
</dbReference>
<feature type="transmembrane region" description="Helical" evidence="7">
    <location>
        <begin position="272"/>
        <end position="293"/>
    </location>
</feature>
<dbReference type="GO" id="GO:0048039">
    <property type="term" value="F:ubiquinone binding"/>
    <property type="evidence" value="ECO:0007669"/>
    <property type="project" value="TreeGrafter"/>
</dbReference>
<keyword evidence="5 7" id="KW-0472">Membrane</keyword>
<reference evidence="9 10" key="1">
    <citation type="journal article" date="2016" name="Genome Announc.">
        <title>Complete Genome Sequence of Methylobacterium populi P-1M, Isolated from Pink-Pigmented Household Biofilm.</title>
        <authorList>
            <person name="Morohoshi T."/>
            <person name="Ikeda T."/>
        </authorList>
    </citation>
    <scope>NUCLEOTIDE SEQUENCE [LARGE SCALE GENOMIC DNA]</scope>
    <source>
        <strain evidence="9 10">P-1M</strain>
    </source>
</reference>
<dbReference type="GO" id="GO:0042773">
    <property type="term" value="P:ATP synthesis coupled electron transport"/>
    <property type="evidence" value="ECO:0007669"/>
    <property type="project" value="InterPro"/>
</dbReference>
<evidence type="ECO:0000256" key="7">
    <source>
        <dbReference type="SAM" id="Phobius"/>
    </source>
</evidence>
<feature type="transmembrane region" description="Helical" evidence="7">
    <location>
        <begin position="161"/>
        <end position="183"/>
    </location>
</feature>
<name>A0A160PFH0_9HYPH</name>
<evidence type="ECO:0000256" key="3">
    <source>
        <dbReference type="ARBA" id="ARBA00022692"/>
    </source>
</evidence>
<dbReference type="PRINTS" id="PR01437">
    <property type="entry name" value="NUOXDRDTASE4"/>
</dbReference>
<accession>A0A160PFH0</accession>
<feature type="transmembrane region" description="Helical" evidence="7">
    <location>
        <begin position="70"/>
        <end position="99"/>
    </location>
</feature>
<feature type="domain" description="NADH:quinone oxidoreductase/Mrp antiporter transmembrane" evidence="8">
    <location>
        <begin position="125"/>
        <end position="424"/>
    </location>
</feature>
<evidence type="ECO:0000256" key="5">
    <source>
        <dbReference type="ARBA" id="ARBA00023136"/>
    </source>
</evidence>
<feature type="transmembrane region" description="Helical" evidence="7">
    <location>
        <begin position="300"/>
        <end position="323"/>
    </location>
</feature>
<gene>
    <name evidence="9" type="ORF">MPPM_2801</name>
</gene>
<evidence type="ECO:0000256" key="2">
    <source>
        <dbReference type="ARBA" id="ARBA00009025"/>
    </source>
</evidence>
<feature type="transmembrane region" description="Helical" evidence="7">
    <location>
        <begin position="204"/>
        <end position="223"/>
    </location>
</feature>
<evidence type="ECO:0000256" key="6">
    <source>
        <dbReference type="RuleBase" id="RU000320"/>
    </source>
</evidence>
<dbReference type="NCBIfam" id="TIGR01972">
    <property type="entry name" value="NDH_I_M"/>
    <property type="match status" value="1"/>
</dbReference>
<evidence type="ECO:0000313" key="10">
    <source>
        <dbReference type="Proteomes" id="UP000218288"/>
    </source>
</evidence>
<dbReference type="GO" id="GO:0015990">
    <property type="term" value="P:electron transport coupled proton transport"/>
    <property type="evidence" value="ECO:0007669"/>
    <property type="project" value="TreeGrafter"/>
</dbReference>
<dbReference type="GO" id="GO:0003954">
    <property type="term" value="F:NADH dehydrogenase activity"/>
    <property type="evidence" value="ECO:0007669"/>
    <property type="project" value="TreeGrafter"/>
</dbReference>
<sequence length="492" mass="51211">MLTATILLPLLTGLAVLALPRHRPDLVRRVALGGSVLTLGAALILWAGFDPGDGGLQWRMSLPWIPSLGARYDVGVGGLSLALILLTALLLTVVMVYVLGEHDRAHAHAFLFLLLATGLIGLFAAQDLLLFYLFFEVGLVPMYFIVGIWGGERRRYAALKFFLYTRAGSLAMLLGFLALYLAMEPHTFSLPAIVQARPLDRTPLAGGLVFLALLLGFGVKLPVVPLHNWLPDAHVEAPTEGSVVLAGLQLKMGGYGMLAVLLPTLPDTVARFGWLLVALALASLLYGALAALAQSDMKRLVAYTSVNHMGFVTLGVAVAALAGNEGVRRLALNGAAVQMVSHGFLTGGMFLLVGMLQHRAGTRELARFGGLIGAMPAFSGLFGLLAFGSLGLPGLSGFIAEFQAIGAALQLSAWVAALAVLALVVTTAVYLRLVTGLLMGRAPPDMPALPPLTAAEAGAAGALAALAVGIGVLPAVLVALLDGTTAALAHLP</sequence>
<dbReference type="AlphaFoldDB" id="A0A160PFH0"/>
<dbReference type="PANTHER" id="PTHR43507">
    <property type="entry name" value="NADH-UBIQUINONE OXIDOREDUCTASE CHAIN 4"/>
    <property type="match status" value="1"/>
</dbReference>
<dbReference type="Proteomes" id="UP000218288">
    <property type="component" value="Chromosome"/>
</dbReference>
<proteinExistence type="inferred from homology"/>
<feature type="transmembrane region" description="Helical" evidence="7">
    <location>
        <begin position="335"/>
        <end position="356"/>
    </location>
</feature>
<evidence type="ECO:0000259" key="8">
    <source>
        <dbReference type="Pfam" id="PF00361"/>
    </source>
</evidence>
<comment type="similarity">
    <text evidence="2">Belongs to the complex I subunit 4 family.</text>
</comment>
<comment type="subcellular location">
    <subcellularLocation>
        <location evidence="1">Endomembrane system</location>
        <topology evidence="1">Multi-pass membrane protein</topology>
    </subcellularLocation>
    <subcellularLocation>
        <location evidence="6">Membrane</location>
        <topology evidence="6">Multi-pass membrane protein</topology>
    </subcellularLocation>
</comment>